<dbReference type="Pfam" id="PF02209">
    <property type="entry name" value="VHP"/>
    <property type="match status" value="1"/>
</dbReference>
<dbReference type="InterPro" id="IPR036886">
    <property type="entry name" value="Villin_headpiece_dom_sf"/>
</dbReference>
<dbReference type="SMART" id="SM00153">
    <property type="entry name" value="VHP"/>
    <property type="match status" value="1"/>
</dbReference>
<dbReference type="GO" id="GO:0030032">
    <property type="term" value="P:lamellipodium assembly"/>
    <property type="evidence" value="ECO:0007669"/>
    <property type="project" value="TreeGrafter"/>
</dbReference>
<accession>A0A7R9J0U2</accession>
<protein>
    <submittedName>
        <fullName evidence="2">(California timema) hypothetical protein</fullName>
    </submittedName>
</protein>
<reference evidence="2" key="1">
    <citation type="submission" date="2020-11" db="EMBL/GenBank/DDBJ databases">
        <authorList>
            <person name="Tran Van P."/>
        </authorList>
    </citation>
    <scope>NUCLEOTIDE SEQUENCE</scope>
</reference>
<dbReference type="InterPro" id="IPR051618">
    <property type="entry name" value="Actin-binding_LIM"/>
</dbReference>
<evidence type="ECO:0000259" key="1">
    <source>
        <dbReference type="PROSITE" id="PS51089"/>
    </source>
</evidence>
<name>A0A7R9J0U2_TIMCA</name>
<gene>
    <name evidence="2" type="ORF">TCMB3V08_LOCUS3019</name>
</gene>
<dbReference type="GO" id="GO:0015629">
    <property type="term" value="C:actin cytoskeleton"/>
    <property type="evidence" value="ECO:0007669"/>
    <property type="project" value="TreeGrafter"/>
</dbReference>
<proteinExistence type="predicted"/>
<dbReference type="EMBL" id="OE180000">
    <property type="protein sequence ID" value="CAD7570314.1"/>
    <property type="molecule type" value="Genomic_DNA"/>
</dbReference>
<dbReference type="PANTHER" id="PTHR24213">
    <property type="entry name" value="ACTIN-BINDING LIM PROTEIN"/>
    <property type="match status" value="1"/>
</dbReference>
<dbReference type="GO" id="GO:0007010">
    <property type="term" value="P:cytoskeleton organization"/>
    <property type="evidence" value="ECO:0007669"/>
    <property type="project" value="InterPro"/>
</dbReference>
<dbReference type="PROSITE" id="PS51089">
    <property type="entry name" value="HP"/>
    <property type="match status" value="1"/>
</dbReference>
<dbReference type="FunFam" id="1.10.950.10:FF:000001">
    <property type="entry name" value="actin-binding LIM protein 1 isoform X2"/>
    <property type="match status" value="1"/>
</dbReference>
<dbReference type="AlphaFoldDB" id="A0A7R9J0U2"/>
<feature type="domain" description="HP" evidence="1">
    <location>
        <begin position="142"/>
        <end position="207"/>
    </location>
</feature>
<dbReference type="PANTHER" id="PTHR24213:SF9">
    <property type="entry name" value="UNCOORDINATED 115A, ISOFORM B-RELATED"/>
    <property type="match status" value="1"/>
</dbReference>
<dbReference type="SUPFAM" id="SSF47050">
    <property type="entry name" value="VHP, Villin headpiece domain"/>
    <property type="match status" value="1"/>
</dbReference>
<dbReference type="Gene3D" id="1.10.950.10">
    <property type="entry name" value="Villin headpiece domain"/>
    <property type="match status" value="1"/>
</dbReference>
<sequence>MGDKTHSTEFSSGKSDTIPKTPDRCVATGLFWLLAAVSSSLESLSEALLSEGGSESESCRLISSEDFEEYDSSQNVLVWGVRTDQKRGQELDPSWDEKGKERFIQTSEFPPSSTFGAGLRYTVSYSPHLRRSLPNMSHPMSTEPAKIYPYHLLLITNYRLPADVDRLNLERHLSDAEFEAVLQCSRVDFYRMPQWRRNDLKRRVRLF</sequence>
<dbReference type="InterPro" id="IPR003128">
    <property type="entry name" value="Villin_headpiece"/>
</dbReference>
<organism evidence="2">
    <name type="scientific">Timema californicum</name>
    <name type="common">California timema</name>
    <name type="synonym">Walking stick</name>
    <dbReference type="NCBI Taxonomy" id="61474"/>
    <lineage>
        <taxon>Eukaryota</taxon>
        <taxon>Metazoa</taxon>
        <taxon>Ecdysozoa</taxon>
        <taxon>Arthropoda</taxon>
        <taxon>Hexapoda</taxon>
        <taxon>Insecta</taxon>
        <taxon>Pterygota</taxon>
        <taxon>Neoptera</taxon>
        <taxon>Polyneoptera</taxon>
        <taxon>Phasmatodea</taxon>
        <taxon>Timematodea</taxon>
        <taxon>Timematoidea</taxon>
        <taxon>Timematidae</taxon>
        <taxon>Timema</taxon>
    </lineage>
</organism>
<evidence type="ECO:0000313" key="2">
    <source>
        <dbReference type="EMBL" id="CAD7570314.1"/>
    </source>
</evidence>
<dbReference type="GO" id="GO:0051015">
    <property type="term" value="F:actin filament binding"/>
    <property type="evidence" value="ECO:0007669"/>
    <property type="project" value="TreeGrafter"/>
</dbReference>